<keyword evidence="2" id="KW-1185">Reference proteome</keyword>
<organism evidence="1 2">
    <name type="scientific">Paxillus rubicundulus Ve08.2h10</name>
    <dbReference type="NCBI Taxonomy" id="930991"/>
    <lineage>
        <taxon>Eukaryota</taxon>
        <taxon>Fungi</taxon>
        <taxon>Dikarya</taxon>
        <taxon>Basidiomycota</taxon>
        <taxon>Agaricomycotina</taxon>
        <taxon>Agaricomycetes</taxon>
        <taxon>Agaricomycetidae</taxon>
        <taxon>Boletales</taxon>
        <taxon>Paxilineae</taxon>
        <taxon>Paxillaceae</taxon>
        <taxon>Paxillus</taxon>
    </lineage>
</organism>
<dbReference type="EMBL" id="KN825090">
    <property type="protein sequence ID" value="KIK94693.1"/>
    <property type="molecule type" value="Genomic_DNA"/>
</dbReference>
<dbReference type="HOGENOM" id="CLU_2794671_0_0_1"/>
<sequence length="68" mass="8066">MKETLVYKSLWWLCTSPGHQFTCARPRELYVSTYACIDDGFQVLDRREAWPYIRRIGTKTNQSTRHAL</sequence>
<name>A0A0D0DQI5_9AGAM</name>
<reference evidence="2" key="2">
    <citation type="submission" date="2015-01" db="EMBL/GenBank/DDBJ databases">
        <title>Evolutionary Origins and Diversification of the Mycorrhizal Mutualists.</title>
        <authorList>
            <consortium name="DOE Joint Genome Institute"/>
            <consortium name="Mycorrhizal Genomics Consortium"/>
            <person name="Kohler A."/>
            <person name="Kuo A."/>
            <person name="Nagy L.G."/>
            <person name="Floudas D."/>
            <person name="Copeland A."/>
            <person name="Barry K.W."/>
            <person name="Cichocki N."/>
            <person name="Veneault-Fourrey C."/>
            <person name="LaButti K."/>
            <person name="Lindquist E.A."/>
            <person name="Lipzen A."/>
            <person name="Lundell T."/>
            <person name="Morin E."/>
            <person name="Murat C."/>
            <person name="Riley R."/>
            <person name="Ohm R."/>
            <person name="Sun H."/>
            <person name="Tunlid A."/>
            <person name="Henrissat B."/>
            <person name="Grigoriev I.V."/>
            <person name="Hibbett D.S."/>
            <person name="Martin F."/>
        </authorList>
    </citation>
    <scope>NUCLEOTIDE SEQUENCE [LARGE SCALE GENOMIC DNA]</scope>
    <source>
        <strain evidence="2">Ve08.2h10</strain>
    </source>
</reference>
<dbReference type="Proteomes" id="UP000054538">
    <property type="component" value="Unassembled WGS sequence"/>
</dbReference>
<dbReference type="AlphaFoldDB" id="A0A0D0DQI5"/>
<gene>
    <name evidence="1" type="ORF">PAXRUDRAFT_827729</name>
</gene>
<accession>A0A0D0DQI5</accession>
<protein>
    <submittedName>
        <fullName evidence="1">Uncharacterized protein</fullName>
    </submittedName>
</protein>
<proteinExistence type="predicted"/>
<dbReference type="InParanoid" id="A0A0D0DQI5"/>
<evidence type="ECO:0000313" key="1">
    <source>
        <dbReference type="EMBL" id="KIK94693.1"/>
    </source>
</evidence>
<evidence type="ECO:0000313" key="2">
    <source>
        <dbReference type="Proteomes" id="UP000054538"/>
    </source>
</evidence>
<reference evidence="1 2" key="1">
    <citation type="submission" date="2014-04" db="EMBL/GenBank/DDBJ databases">
        <authorList>
            <consortium name="DOE Joint Genome Institute"/>
            <person name="Kuo A."/>
            <person name="Kohler A."/>
            <person name="Jargeat P."/>
            <person name="Nagy L.G."/>
            <person name="Floudas D."/>
            <person name="Copeland A."/>
            <person name="Barry K.W."/>
            <person name="Cichocki N."/>
            <person name="Veneault-Fourrey C."/>
            <person name="LaButti K."/>
            <person name="Lindquist E.A."/>
            <person name="Lipzen A."/>
            <person name="Lundell T."/>
            <person name="Morin E."/>
            <person name="Murat C."/>
            <person name="Sun H."/>
            <person name="Tunlid A."/>
            <person name="Henrissat B."/>
            <person name="Grigoriev I.V."/>
            <person name="Hibbett D.S."/>
            <person name="Martin F."/>
            <person name="Nordberg H.P."/>
            <person name="Cantor M.N."/>
            <person name="Hua S.X."/>
        </authorList>
    </citation>
    <scope>NUCLEOTIDE SEQUENCE [LARGE SCALE GENOMIC DNA]</scope>
    <source>
        <strain evidence="1 2">Ve08.2h10</strain>
    </source>
</reference>